<dbReference type="Gene3D" id="6.10.250.3370">
    <property type="match status" value="1"/>
</dbReference>
<sequence length="577" mass="63595">MRSPEALRWRVIRQLLEALLFEGVLTYRLEPPARGGWGWLSFSLGQVEGRCRGRVRGFGRVQLAIKSLGLSRQGRAVAVSLEGLVGQLPASLECRCVLLAELEATLRHAAACPVVAERRDLAAEALDSALHEGHPYHPCFKARLGFDAEDQARFGPESGHAFALHWLTVPRDHCLSQLPEAEAAFWDRELGVETSRALWAALAASGGDSRRHAVLPVHPWQWRQLREGALGPALARGEVRALGTLGDAYRPSQSLRSLFNASRPGQACVKLPLGIGNTSARRHLEPHSVPSAPAISRWLRDTLDGDPRFATDYPLRLLEEYAGVLYTGHPERPAEQAALAGELGAIWRDAIAQRLAGGERAVPANALFAVEADGRPFIAPWIERHGLEAWLAALIRALVLPVWHLLAAHGIAVEAHAQNALLVVRDGWPVALLLRDFHDSVEYVEAFLPEGAEGPRLGERQADYDAAPDDRYYRMGAVEALRELVMDTLFVYHLSELALALETHYGLPEARFWQAVSDCLAAYARRHPELAARLAHLGHRRPWIAAEALITRKLRGPEAPECHHRIANPLADADLPH</sequence>
<dbReference type="RefSeq" id="WP_146804372.1">
    <property type="nucleotide sequence ID" value="NZ_BJUK01000065.1"/>
</dbReference>
<dbReference type="PANTHER" id="PTHR34384">
    <property type="entry name" value="L-2,3-DIAMINOPROPANOATE--CITRATE LIGASE"/>
    <property type="match status" value="1"/>
</dbReference>
<feature type="domain" description="Aerobactin siderophore biosynthesis IucA/IucC-like C-terminal" evidence="3">
    <location>
        <begin position="388"/>
        <end position="544"/>
    </location>
</feature>
<dbReference type="PANTHER" id="PTHR34384:SF6">
    <property type="entry name" value="STAPHYLOFERRIN B SYNTHASE"/>
    <property type="match status" value="1"/>
</dbReference>
<dbReference type="EMBL" id="BJUK01000065">
    <property type="protein sequence ID" value="GEK49053.1"/>
    <property type="molecule type" value="Genomic_DNA"/>
</dbReference>
<dbReference type="GO" id="GO:0016881">
    <property type="term" value="F:acid-amino acid ligase activity"/>
    <property type="evidence" value="ECO:0007669"/>
    <property type="project" value="UniProtKB-ARBA"/>
</dbReference>
<dbReference type="GO" id="GO:0019290">
    <property type="term" value="P:siderophore biosynthetic process"/>
    <property type="evidence" value="ECO:0007669"/>
    <property type="project" value="InterPro"/>
</dbReference>
<feature type="domain" description="Aerobactin siderophore biosynthesis IucA/IucC N-terminal" evidence="2">
    <location>
        <begin position="125"/>
        <end position="369"/>
    </location>
</feature>
<organism evidence="4 5">
    <name type="scientific">Bisbaumannia pacifica</name>
    <dbReference type="NCBI Taxonomy" id="77098"/>
    <lineage>
        <taxon>Bacteria</taxon>
        <taxon>Pseudomonadati</taxon>
        <taxon>Pseudomonadota</taxon>
        <taxon>Gammaproteobacteria</taxon>
        <taxon>Oceanospirillales</taxon>
        <taxon>Halomonadaceae</taxon>
        <taxon>Bisbaumannia</taxon>
    </lineage>
</organism>
<comment type="pathway">
    <text evidence="1">Siderophore biosynthesis.</text>
</comment>
<evidence type="ECO:0000256" key="1">
    <source>
        <dbReference type="ARBA" id="ARBA00004924"/>
    </source>
</evidence>
<dbReference type="Pfam" id="PF06276">
    <property type="entry name" value="FhuF"/>
    <property type="match status" value="1"/>
</dbReference>
<dbReference type="InterPro" id="IPR007310">
    <property type="entry name" value="Aerobactin_biosyn_IucA/IucC_N"/>
</dbReference>
<dbReference type="Pfam" id="PF04183">
    <property type="entry name" value="IucA_IucC"/>
    <property type="match status" value="1"/>
</dbReference>
<dbReference type="AlphaFoldDB" id="A0A510XCE0"/>
<proteinExistence type="predicted"/>
<reference evidence="4 5" key="1">
    <citation type="submission" date="2019-07" db="EMBL/GenBank/DDBJ databases">
        <title>Whole genome shotgun sequence of Halomonas pacifica NBRC 102220.</title>
        <authorList>
            <person name="Hosoyama A."/>
            <person name="Uohara A."/>
            <person name="Ohji S."/>
            <person name="Ichikawa N."/>
        </authorList>
    </citation>
    <scope>NUCLEOTIDE SEQUENCE [LARGE SCALE GENOMIC DNA]</scope>
    <source>
        <strain evidence="4 5">NBRC 102220</strain>
    </source>
</reference>
<evidence type="ECO:0000259" key="2">
    <source>
        <dbReference type="Pfam" id="PF04183"/>
    </source>
</evidence>
<comment type="caution">
    <text evidence="4">The sequence shown here is derived from an EMBL/GenBank/DDBJ whole genome shotgun (WGS) entry which is preliminary data.</text>
</comment>
<name>A0A510XCE0_9GAMM</name>
<protein>
    <submittedName>
        <fullName evidence="4">Siderophore biosynthesis protein</fullName>
    </submittedName>
</protein>
<evidence type="ECO:0000259" key="3">
    <source>
        <dbReference type="Pfam" id="PF06276"/>
    </source>
</evidence>
<gene>
    <name evidence="4" type="ORF">HPA02_33360</name>
</gene>
<dbReference type="InterPro" id="IPR037455">
    <property type="entry name" value="LucA/IucC-like"/>
</dbReference>
<dbReference type="OrthoDB" id="495728at2"/>
<evidence type="ECO:0000313" key="4">
    <source>
        <dbReference type="EMBL" id="GEK49053.1"/>
    </source>
</evidence>
<accession>A0A510XCE0</accession>
<evidence type="ECO:0000313" key="5">
    <source>
        <dbReference type="Proteomes" id="UP000321275"/>
    </source>
</evidence>
<dbReference type="InterPro" id="IPR022770">
    <property type="entry name" value="IucA/IucC-like_C"/>
</dbReference>
<dbReference type="Gene3D" id="1.10.510.40">
    <property type="match status" value="1"/>
</dbReference>
<keyword evidence="5" id="KW-1185">Reference proteome</keyword>
<dbReference type="Proteomes" id="UP000321275">
    <property type="component" value="Unassembled WGS sequence"/>
</dbReference>